<dbReference type="OrthoDB" id="6614653at2759"/>
<dbReference type="PANTHER" id="PTHR14387">
    <property type="entry name" value="THADA/DEATH RECEPTOR INTERACTING PROTEIN"/>
    <property type="match status" value="1"/>
</dbReference>
<protein>
    <submittedName>
        <fullName evidence="6">Uncharacterized protein LOC113399036</fullName>
    </submittedName>
</protein>
<evidence type="ECO:0000256" key="2">
    <source>
        <dbReference type="ARBA" id="ARBA00022694"/>
    </source>
</evidence>
<evidence type="ECO:0000259" key="3">
    <source>
        <dbReference type="Pfam" id="PF10350"/>
    </source>
</evidence>
<name>A0A8B8I9R3_VANTA</name>
<gene>
    <name evidence="6" type="primary">LOC113399036</name>
</gene>
<evidence type="ECO:0000256" key="1">
    <source>
        <dbReference type="ARBA" id="ARBA00010409"/>
    </source>
</evidence>
<feature type="domain" description="DUF2428" evidence="3">
    <location>
        <begin position="714"/>
        <end position="947"/>
    </location>
</feature>
<dbReference type="InterPro" id="IPR051954">
    <property type="entry name" value="tRNA_methyltransferase_THADA"/>
</dbReference>
<dbReference type="Proteomes" id="UP001652626">
    <property type="component" value="Chromosome 15"/>
</dbReference>
<dbReference type="OMA" id="ISCIWMS"/>
<dbReference type="InterPro" id="IPR016024">
    <property type="entry name" value="ARM-type_fold"/>
</dbReference>
<dbReference type="InterPro" id="IPR019442">
    <property type="entry name" value="THADA/TRM732_DUF2428"/>
</dbReference>
<evidence type="ECO:0000259" key="4">
    <source>
        <dbReference type="Pfam" id="PF25151"/>
    </source>
</evidence>
<comment type="similarity">
    <text evidence="1">Belongs to the THADA family.</text>
</comment>
<keyword evidence="5" id="KW-1185">Reference proteome</keyword>
<sequence>MELLDAILFKSNLKTADIRSENIQEVLLAVKKHSGNNEHSSEYYDNILEKIWLHVITELQEFEDQLLCSTCFYTVLCKTKRQEFHLNNVLEIINHELNLEENDLNGSKTSLAVSLCYGVFQSSYLLQQSINFNATMNSTLEAIFKFLTLKAYEYTQYTFIVFKIMTSFKKVVGTELQNILFNTNNQIKLLNLINHNWENPITGIRNLNRIVFQTLLLVLNHDIYETVLNEINSFYWNKAKYLMLAEIIEQYKGKIECLVSENQWIDGLVYSLAKPGLVSAGADMYSAVLKKTNSGETWIALFLDRVLDVLTGINFKSIENFSNYWCLNTLKKFPTLMPLLVDELNNNNNSDYTLYSTMCIIKQGTKLGISGKKISNCKYELKKEEKLVTFGLEHCNTSVRIVAFEIISISQRNCLPSNIEYTQILKYLSDNVNSDCTVLRISMINNLSIFLNKLHTLYLNTTITNHNEDMQNLITFCVNLQNFVKESISSNGNYQRKLTSVKIAQIVLKNFNHLKPKKRSKETRDTNKSLVGFLKDSGHWKLNAHEFIMKLLDLLKDPANDVHEGVLQLLSEFYIAELSDTFIMNFLIEEGLKCIGSKFFYEISCGQIMFKLVINILLKNNSIESRFNTLEDIFNFAFNEISLEYSSKRDIVKSIEDGKQLHSFLNILCIIFEESIRNHFELTIPKDAIFSLLNIIDYISNQFVWEEDLSTCSDFSKMSDMVQTLINTSGLETDDNNDNTRISDLHQIVLNCLWLNVKASCELASLLIQYYKHDQSVCEKCLHIITHALETSRHKGAIEAAGTALGCGIQCLSSLADEEVVSKLPFCLLKNKLKELLFETTKMSSVTRRGAGLSIMVHRIVSNDLKKGKPLFHYFMRTLLDMCMSIDNASYSADKFEIDNERDLPKAIYIHFLTRIVTDSSLASDTMYYTAELAALAFNNLINNLWQIRNAALQLYGALIPKLIGQKKASGSDEKTIATVACDEFRSHSPKLWGYIIKQIKQNDYKDIIQAHSNLVPILNVLASLAKRYNFSFDLIEQENSDLSLLSNLLSLLGSPIYTVRRLTSQCITNIYSFDKLFNVLENIEILTENYLHGILMLISNCYKYFSHTELIKLDKLSRKYHDVLKQNSQSYMCRWTQDKFCNECENITIELIKNILCEENSKRYEPGVSLWANSKIQKYIKNMPWSVVPDTLSLLLKTHEFVLYCDTFIERIESDTKPFEDFLLESAKILLSSEIIFESSSLWKLLYNISLKIDINVEICNIQGIHKHIKDTSYKLRYLIPFSTRLLVKQRKNEDLLLLSKSIYELCNPENNDVDMRYIATLANNEFGNELSSYSDDVKINAIKSAIILLQDEDEDVRSLCVHFYMNFKKIFKHPYICLNDILKKEFLNEVLNEPKSIQVICNDLLSFVDSIGASKHNEYNPFSNDSKNIYLEKDLLKLTLQKLTKMQS</sequence>
<dbReference type="GeneID" id="113399036"/>
<dbReference type="Pfam" id="PF10350">
    <property type="entry name" value="DUF2428"/>
    <property type="match status" value="1"/>
</dbReference>
<evidence type="ECO:0000313" key="5">
    <source>
        <dbReference type="Proteomes" id="UP001652626"/>
    </source>
</evidence>
<dbReference type="PANTHER" id="PTHR14387:SF0">
    <property type="entry name" value="DUF2428 DOMAIN-CONTAINING PROTEIN"/>
    <property type="match status" value="1"/>
</dbReference>
<dbReference type="Pfam" id="PF25151">
    <property type="entry name" value="TPR_Trm732_C"/>
    <property type="match status" value="1"/>
</dbReference>
<reference evidence="6" key="1">
    <citation type="submission" date="2025-08" db="UniProtKB">
        <authorList>
            <consortium name="RefSeq"/>
        </authorList>
    </citation>
    <scope>IDENTIFICATION</scope>
    <source>
        <tissue evidence="6">Whole body</tissue>
    </source>
</reference>
<organism evidence="5 6">
    <name type="scientific">Vanessa tameamea</name>
    <name type="common">Kamehameha butterfly</name>
    <dbReference type="NCBI Taxonomy" id="334116"/>
    <lineage>
        <taxon>Eukaryota</taxon>
        <taxon>Metazoa</taxon>
        <taxon>Ecdysozoa</taxon>
        <taxon>Arthropoda</taxon>
        <taxon>Hexapoda</taxon>
        <taxon>Insecta</taxon>
        <taxon>Pterygota</taxon>
        <taxon>Neoptera</taxon>
        <taxon>Endopterygota</taxon>
        <taxon>Lepidoptera</taxon>
        <taxon>Glossata</taxon>
        <taxon>Ditrysia</taxon>
        <taxon>Papilionoidea</taxon>
        <taxon>Nymphalidae</taxon>
        <taxon>Nymphalinae</taxon>
        <taxon>Vanessa</taxon>
    </lineage>
</organism>
<dbReference type="GO" id="GO:0005829">
    <property type="term" value="C:cytosol"/>
    <property type="evidence" value="ECO:0007669"/>
    <property type="project" value="TreeGrafter"/>
</dbReference>
<feature type="domain" description="tRNA (32-2'-O)-methyltransferase regulator THADA-like C-terminal TPR repeats region" evidence="4">
    <location>
        <begin position="949"/>
        <end position="1100"/>
    </location>
</feature>
<evidence type="ECO:0000313" key="6">
    <source>
        <dbReference type="RefSeq" id="XP_026493823.2"/>
    </source>
</evidence>
<dbReference type="InterPro" id="IPR056842">
    <property type="entry name" value="THADA-like_TPR_C"/>
</dbReference>
<accession>A0A8B8I9R3</accession>
<proteinExistence type="inferred from homology"/>
<keyword evidence="2" id="KW-0819">tRNA processing</keyword>
<dbReference type="SUPFAM" id="SSF48371">
    <property type="entry name" value="ARM repeat"/>
    <property type="match status" value="2"/>
</dbReference>
<dbReference type="GO" id="GO:0030488">
    <property type="term" value="P:tRNA methylation"/>
    <property type="evidence" value="ECO:0007669"/>
    <property type="project" value="TreeGrafter"/>
</dbReference>
<dbReference type="RefSeq" id="XP_026493823.2">
    <property type="nucleotide sequence ID" value="XM_026638038.2"/>
</dbReference>